<keyword evidence="1" id="KW-0812">Transmembrane</keyword>
<proteinExistence type="predicted"/>
<keyword evidence="1" id="KW-1133">Transmembrane helix</keyword>
<gene>
    <name evidence="3" type="ORF">SAMN05660313_00121</name>
</gene>
<evidence type="ECO:0000259" key="2">
    <source>
        <dbReference type="Pfam" id="PF13239"/>
    </source>
</evidence>
<keyword evidence="1" id="KW-0472">Membrane</keyword>
<dbReference type="Pfam" id="PF13239">
    <property type="entry name" value="2TM"/>
    <property type="match status" value="1"/>
</dbReference>
<sequence>MEINTNEDKYIRAKERVKDEKEFYNKVISSSFTVAVVAAINYYVNEFSNPWFLWVVLGVGISLAFKAVKVFNVFPFMGKDWEQKKINQLMKEDEETNKKWR</sequence>
<keyword evidence="4" id="KW-1185">Reference proteome</keyword>
<dbReference type="STRING" id="76595.SAMN05660313_00121"/>
<evidence type="ECO:0000313" key="4">
    <source>
        <dbReference type="Proteomes" id="UP000183257"/>
    </source>
</evidence>
<feature type="transmembrane region" description="Helical" evidence="1">
    <location>
        <begin position="51"/>
        <end position="74"/>
    </location>
</feature>
<feature type="transmembrane region" description="Helical" evidence="1">
    <location>
        <begin position="23"/>
        <end position="45"/>
    </location>
</feature>
<dbReference type="RefSeq" id="WP_072301824.1">
    <property type="nucleotide sequence ID" value="NZ_CBDUMO010000013.1"/>
</dbReference>
<evidence type="ECO:0000313" key="3">
    <source>
        <dbReference type="EMBL" id="SFW15008.1"/>
    </source>
</evidence>
<organism evidence="3 4">
    <name type="scientific">Cellulophaga fucicola</name>
    <dbReference type="NCBI Taxonomy" id="76595"/>
    <lineage>
        <taxon>Bacteria</taxon>
        <taxon>Pseudomonadati</taxon>
        <taxon>Bacteroidota</taxon>
        <taxon>Flavobacteriia</taxon>
        <taxon>Flavobacteriales</taxon>
        <taxon>Flavobacteriaceae</taxon>
        <taxon>Cellulophaga</taxon>
    </lineage>
</organism>
<dbReference type="EMBL" id="FPIY01000001">
    <property type="protein sequence ID" value="SFW15008.1"/>
    <property type="molecule type" value="Genomic_DNA"/>
</dbReference>
<dbReference type="AlphaFoldDB" id="A0A1K1LVY4"/>
<dbReference type="OrthoDB" id="8965954at2"/>
<feature type="domain" description="2TM" evidence="2">
    <location>
        <begin position="12"/>
        <end position="91"/>
    </location>
</feature>
<evidence type="ECO:0000256" key="1">
    <source>
        <dbReference type="SAM" id="Phobius"/>
    </source>
</evidence>
<accession>A0A1K1LVY4</accession>
<dbReference type="Proteomes" id="UP000183257">
    <property type="component" value="Unassembled WGS sequence"/>
</dbReference>
<name>A0A1K1LVY4_9FLAO</name>
<protein>
    <submittedName>
        <fullName evidence="3">2TM domain-containing protein</fullName>
    </submittedName>
</protein>
<reference evidence="4" key="1">
    <citation type="submission" date="2016-11" db="EMBL/GenBank/DDBJ databases">
        <authorList>
            <person name="Varghese N."/>
            <person name="Submissions S."/>
        </authorList>
    </citation>
    <scope>NUCLEOTIDE SEQUENCE [LARGE SCALE GENOMIC DNA]</scope>
    <source>
        <strain evidence="4">DSM 24786</strain>
    </source>
</reference>
<dbReference type="InterPro" id="IPR025698">
    <property type="entry name" value="2TM_dom"/>
</dbReference>